<comment type="function">
    <text evidence="3">DNA-dependent ATPase and ATP-dependent 5'-3' DNA helicase. Has no activity on blunt DNA or DNA with 3'-overhangs, requires at least 10 bases of 5'-ssDNA for helicase activity.</text>
</comment>
<evidence type="ECO:0000256" key="2">
    <source>
        <dbReference type="ARBA" id="ARBA00022840"/>
    </source>
</evidence>
<dbReference type="InterPro" id="IPR006345">
    <property type="entry name" value="RecD2"/>
</dbReference>
<dbReference type="SUPFAM" id="SSF52540">
    <property type="entry name" value="P-loop containing nucleoside triphosphate hydrolases"/>
    <property type="match status" value="1"/>
</dbReference>
<evidence type="ECO:0000256" key="1">
    <source>
        <dbReference type="ARBA" id="ARBA00022741"/>
    </source>
</evidence>
<reference evidence="5 6" key="1">
    <citation type="journal article" date="2021" name="Sci. Rep.">
        <title>The distribution of antibiotic resistance genes in chicken gut microbiota commensals.</title>
        <authorList>
            <person name="Juricova H."/>
            <person name="Matiasovicova J."/>
            <person name="Kubasova T."/>
            <person name="Cejkova D."/>
            <person name="Rychlik I."/>
        </authorList>
    </citation>
    <scope>NUCLEOTIDE SEQUENCE [LARGE SCALE GENOMIC DNA]</scope>
    <source>
        <strain evidence="5 6">An411</strain>
    </source>
</reference>
<dbReference type="Gene3D" id="1.10.10.2220">
    <property type="match status" value="1"/>
</dbReference>
<comment type="catalytic activity">
    <reaction evidence="3">
        <text>ATP + H2O = ADP + phosphate + H(+)</text>
        <dbReference type="Rhea" id="RHEA:13065"/>
        <dbReference type="ChEBI" id="CHEBI:15377"/>
        <dbReference type="ChEBI" id="CHEBI:15378"/>
        <dbReference type="ChEBI" id="CHEBI:30616"/>
        <dbReference type="ChEBI" id="CHEBI:43474"/>
        <dbReference type="ChEBI" id="CHEBI:456216"/>
        <dbReference type="EC" id="5.6.2.3"/>
    </reaction>
</comment>
<dbReference type="HAMAP" id="MF_01488">
    <property type="entry name" value="RecD2"/>
    <property type="match status" value="1"/>
</dbReference>
<dbReference type="Gene3D" id="3.40.50.300">
    <property type="entry name" value="P-loop containing nucleotide triphosphate hydrolases"/>
    <property type="match status" value="2"/>
</dbReference>
<dbReference type="InterPro" id="IPR027785">
    <property type="entry name" value="UvrD-like_helicase_C"/>
</dbReference>
<accession>A0ABS2FR71</accession>
<dbReference type="CDD" id="cd17933">
    <property type="entry name" value="DEXSc_RecD-like"/>
    <property type="match status" value="1"/>
</dbReference>
<dbReference type="SUPFAM" id="SSF47781">
    <property type="entry name" value="RuvA domain 2-like"/>
    <property type="match status" value="1"/>
</dbReference>
<dbReference type="InterPro" id="IPR041451">
    <property type="entry name" value="RecD2_SH13"/>
</dbReference>
<dbReference type="InterPro" id="IPR010994">
    <property type="entry name" value="RuvA_2-like"/>
</dbReference>
<dbReference type="SMART" id="SM00382">
    <property type="entry name" value="AAA"/>
    <property type="match status" value="1"/>
</dbReference>
<feature type="binding site" evidence="3">
    <location>
        <begin position="357"/>
        <end position="361"/>
    </location>
    <ligand>
        <name>ATP</name>
        <dbReference type="ChEBI" id="CHEBI:30616"/>
    </ligand>
</feature>
<keyword evidence="3" id="KW-0413">Isomerase</keyword>
<dbReference type="Pfam" id="PF13538">
    <property type="entry name" value="UvrD_C_2"/>
    <property type="match status" value="1"/>
</dbReference>
<dbReference type="InterPro" id="IPR027417">
    <property type="entry name" value="P-loop_NTPase"/>
</dbReference>
<dbReference type="CDD" id="cd18809">
    <property type="entry name" value="SF1_C_RecD"/>
    <property type="match status" value="1"/>
</dbReference>
<keyword evidence="1 3" id="KW-0547">Nucleotide-binding</keyword>
<evidence type="ECO:0000313" key="6">
    <source>
        <dbReference type="Proteomes" id="UP000719500"/>
    </source>
</evidence>
<comment type="caution">
    <text evidence="5">The sequence shown here is derived from an EMBL/GenBank/DDBJ whole genome shotgun (WGS) entry which is preliminary data.</text>
</comment>
<dbReference type="InterPro" id="IPR029493">
    <property type="entry name" value="RecD2-like_HHH"/>
</dbReference>
<dbReference type="InterPro" id="IPR003593">
    <property type="entry name" value="AAA+_ATPase"/>
</dbReference>
<gene>
    <name evidence="3" type="primary">recD2</name>
    <name evidence="5" type="ORF">H9X91_01435</name>
</gene>
<organism evidence="5 6">
    <name type="scientific">Oscillibacter valericigenes</name>
    <dbReference type="NCBI Taxonomy" id="351091"/>
    <lineage>
        <taxon>Bacteria</taxon>
        <taxon>Bacillati</taxon>
        <taxon>Bacillota</taxon>
        <taxon>Clostridia</taxon>
        <taxon>Eubacteriales</taxon>
        <taxon>Oscillospiraceae</taxon>
        <taxon>Oscillibacter</taxon>
    </lineage>
</organism>
<dbReference type="Pfam" id="PF14520">
    <property type="entry name" value="HHH_5"/>
    <property type="match status" value="1"/>
</dbReference>
<proteinExistence type="inferred from homology"/>
<evidence type="ECO:0000256" key="3">
    <source>
        <dbReference type="HAMAP-Rule" id="MF_01488"/>
    </source>
</evidence>
<dbReference type="InterPro" id="IPR050534">
    <property type="entry name" value="Coronavir_polyprotein_1ab"/>
</dbReference>
<sequence>MRCKLDRVRFKGTDGFSVFSYHTQDPDTPESARHFSRLGKSWYTFTAVGYGMPDTDAVDVELDGKWENSKYGLQLHVSSCREVAPRTVKSILAYLCSGLIKGIGPETAKAIVAKFGTQTIDVLENEPERLLEVKGIAKAKLATIMRSYEQTRTLREITEYLSPFGVSLKKIHKIQETFGDDSLRIVKTDPFQLCKIKGFGFLTVDEIARKTRVSLRHPLRYVGAMLYLLDEAMGAGHLFLPVEELESKCYDLLNRDCQREVVSVSDIHAAVVKAHMDKLIYNEKGRVYKFFERQCEVQVAKRVVSLLLQERPIEIPNIMAEIKASEKALHQQLAPSQRTAVELCLTHSISIITGGPGVGKTTTLRVILDIYHRVMPDNEILLAAPTGKASRRMHEQTGYPASTLHSAMGIMYDADLAAQEYELLTADLVIVDECSMVDMRLAYALFQRLKPGAQLILVGDPDQLPSVGPGNVLREMIRSQMIPTAVLDIVFRQASNSRIALNAHAVNHNDTHLLYGDDFIFCDVKTSDEALSLILKYYVQEVSQNGIGNVQILSPQRKKGTVCANRLNSEIRDLVNPPRAGRAEIKCGGMTYRVGDRVIQTRNQEEVANGEVGVITAITGDGTNDPVIEITLLDGRVLNYSADMLEDVDLSYCISIHKSQGAEFPVVLIPILKEHYIMLRRNLLYTAISRAKSKVILIGQRQAIYMAIHKHDVDKRNTALADRITVYYDREQQRPAS</sequence>
<dbReference type="EC" id="5.6.2.3" evidence="3"/>
<dbReference type="Proteomes" id="UP000719500">
    <property type="component" value="Unassembled WGS sequence"/>
</dbReference>
<evidence type="ECO:0000313" key="5">
    <source>
        <dbReference type="EMBL" id="MBM6850099.1"/>
    </source>
</evidence>
<feature type="domain" description="AAA+ ATPase" evidence="4">
    <location>
        <begin position="346"/>
        <end position="487"/>
    </location>
</feature>
<keyword evidence="3" id="KW-0347">Helicase</keyword>
<keyword evidence="3" id="KW-0378">Hydrolase</keyword>
<dbReference type="Pfam" id="PF18335">
    <property type="entry name" value="SH3_13"/>
    <property type="match status" value="1"/>
</dbReference>
<dbReference type="RefSeq" id="WP_204801781.1">
    <property type="nucleotide sequence ID" value="NZ_JACSNX010000001.1"/>
</dbReference>
<keyword evidence="6" id="KW-1185">Reference proteome</keyword>
<dbReference type="Pfam" id="PF13245">
    <property type="entry name" value="AAA_19"/>
    <property type="match status" value="1"/>
</dbReference>
<dbReference type="PANTHER" id="PTHR43788">
    <property type="entry name" value="DNA2/NAM7 HELICASE FAMILY MEMBER"/>
    <property type="match status" value="1"/>
</dbReference>
<name>A0ABS2FR71_9FIRM</name>
<dbReference type="PANTHER" id="PTHR43788:SF6">
    <property type="entry name" value="DNA HELICASE B"/>
    <property type="match status" value="1"/>
</dbReference>
<keyword evidence="2 3" id="KW-0067">ATP-binding</keyword>
<keyword evidence="3" id="KW-0238">DNA-binding</keyword>
<dbReference type="Gene3D" id="2.30.30.940">
    <property type="match status" value="1"/>
</dbReference>
<comment type="similarity">
    <text evidence="3">Belongs to the RecD family. RecD2 subfamily.</text>
</comment>
<protein>
    <recommendedName>
        <fullName evidence="3">ATP-dependent RecD2 DNA helicase</fullName>
        <ecNumber evidence="3">5.6.2.3</ecNumber>
    </recommendedName>
    <alternativeName>
        <fullName evidence="3">DNA 5'-3' helicase subunit RecD2</fullName>
    </alternativeName>
</protein>
<dbReference type="EMBL" id="JACSNX010000001">
    <property type="protein sequence ID" value="MBM6850099.1"/>
    <property type="molecule type" value="Genomic_DNA"/>
</dbReference>
<dbReference type="Pfam" id="PF14490">
    <property type="entry name" value="HHH_RecD2"/>
    <property type="match status" value="1"/>
</dbReference>
<dbReference type="Gene3D" id="1.10.150.20">
    <property type="entry name" value="5' to 3' exonuclease, C-terminal subdomain"/>
    <property type="match status" value="1"/>
</dbReference>
<evidence type="ECO:0000259" key="4">
    <source>
        <dbReference type="SMART" id="SM00382"/>
    </source>
</evidence>
<dbReference type="NCBIfam" id="TIGR01448">
    <property type="entry name" value="recD_rel"/>
    <property type="match status" value="1"/>
</dbReference>